<proteinExistence type="predicted"/>
<evidence type="ECO:0000313" key="2">
    <source>
        <dbReference type="Proteomes" id="UP000828390"/>
    </source>
</evidence>
<name>A0A9D4I756_DREPO</name>
<dbReference type="PANTHER" id="PTHR46289">
    <property type="entry name" value="52 KDA REPRESSOR OF THE INHIBITOR OF THE PROTEIN KINASE-LIKE PROTEIN-RELATED"/>
    <property type="match status" value="1"/>
</dbReference>
<comment type="caution">
    <text evidence="1">The sequence shown here is derived from an EMBL/GenBank/DDBJ whole genome shotgun (WGS) entry which is preliminary data.</text>
</comment>
<accession>A0A9D4I756</accession>
<sequence>MSGKQKGVQARIQAIVARAIYTNCKAYWLNLAIIHASDSMHAKHMLATVLTIAFDFDFSAKRLLRSYENLETDAAGTEEMGRRTKLAMSSRSSLHASIDSNSGRVFCTMRRVKTYHRNTMGTERVSGFALLNIHQEREIDLEEVVDVFARRKERRLALLFRVYCNACNTGDVALIRMYTGYLYCF</sequence>
<evidence type="ECO:0000313" key="1">
    <source>
        <dbReference type="EMBL" id="KAH3749127.1"/>
    </source>
</evidence>
<dbReference type="EMBL" id="JAIWYP010000010">
    <property type="protein sequence ID" value="KAH3749127.1"/>
    <property type="molecule type" value="Genomic_DNA"/>
</dbReference>
<organism evidence="1 2">
    <name type="scientific">Dreissena polymorpha</name>
    <name type="common">Zebra mussel</name>
    <name type="synonym">Mytilus polymorpha</name>
    <dbReference type="NCBI Taxonomy" id="45954"/>
    <lineage>
        <taxon>Eukaryota</taxon>
        <taxon>Metazoa</taxon>
        <taxon>Spiralia</taxon>
        <taxon>Lophotrochozoa</taxon>
        <taxon>Mollusca</taxon>
        <taxon>Bivalvia</taxon>
        <taxon>Autobranchia</taxon>
        <taxon>Heteroconchia</taxon>
        <taxon>Euheterodonta</taxon>
        <taxon>Imparidentia</taxon>
        <taxon>Neoheterodontei</taxon>
        <taxon>Myida</taxon>
        <taxon>Dreissenoidea</taxon>
        <taxon>Dreissenidae</taxon>
        <taxon>Dreissena</taxon>
    </lineage>
</organism>
<reference evidence="1" key="1">
    <citation type="journal article" date="2019" name="bioRxiv">
        <title>The Genome of the Zebra Mussel, Dreissena polymorpha: A Resource for Invasive Species Research.</title>
        <authorList>
            <person name="McCartney M.A."/>
            <person name="Auch B."/>
            <person name="Kono T."/>
            <person name="Mallez S."/>
            <person name="Zhang Y."/>
            <person name="Obille A."/>
            <person name="Becker A."/>
            <person name="Abrahante J.E."/>
            <person name="Garbe J."/>
            <person name="Badalamenti J.P."/>
            <person name="Herman A."/>
            <person name="Mangelson H."/>
            <person name="Liachko I."/>
            <person name="Sullivan S."/>
            <person name="Sone E.D."/>
            <person name="Koren S."/>
            <person name="Silverstein K.A.T."/>
            <person name="Beckman K.B."/>
            <person name="Gohl D.M."/>
        </authorList>
    </citation>
    <scope>NUCLEOTIDE SEQUENCE</scope>
    <source>
        <strain evidence="1">Duluth1</strain>
        <tissue evidence="1">Whole animal</tissue>
    </source>
</reference>
<dbReference type="Proteomes" id="UP000828390">
    <property type="component" value="Unassembled WGS sequence"/>
</dbReference>
<gene>
    <name evidence="1" type="ORF">DPMN_183618</name>
</gene>
<keyword evidence="2" id="KW-1185">Reference proteome</keyword>
<reference evidence="1" key="2">
    <citation type="submission" date="2020-11" db="EMBL/GenBank/DDBJ databases">
        <authorList>
            <person name="McCartney M.A."/>
            <person name="Auch B."/>
            <person name="Kono T."/>
            <person name="Mallez S."/>
            <person name="Becker A."/>
            <person name="Gohl D.M."/>
            <person name="Silverstein K.A.T."/>
            <person name="Koren S."/>
            <person name="Bechman K.B."/>
            <person name="Herman A."/>
            <person name="Abrahante J.E."/>
            <person name="Garbe J."/>
        </authorList>
    </citation>
    <scope>NUCLEOTIDE SEQUENCE</scope>
    <source>
        <strain evidence="1">Duluth1</strain>
        <tissue evidence="1">Whole animal</tissue>
    </source>
</reference>
<dbReference type="AlphaFoldDB" id="A0A9D4I756"/>
<dbReference type="InterPro" id="IPR052958">
    <property type="entry name" value="IFN-induced_PKR_regulator"/>
</dbReference>
<protein>
    <submittedName>
        <fullName evidence="1">Uncharacterized protein</fullName>
    </submittedName>
</protein>
<dbReference type="PANTHER" id="PTHR46289:SF14">
    <property type="entry name" value="DUF4371 DOMAIN-CONTAINING PROTEIN"/>
    <property type="match status" value="1"/>
</dbReference>